<dbReference type="OrthoDB" id="528021at2"/>
<feature type="region of interest" description="Disordered" evidence="1">
    <location>
        <begin position="324"/>
        <end position="358"/>
    </location>
</feature>
<dbReference type="RefSeq" id="WP_124155058.1">
    <property type="nucleotide sequence ID" value="NZ_CAWOLW010000026.1"/>
</dbReference>
<dbReference type="Pfam" id="PF13413">
    <property type="entry name" value="HTH_25"/>
    <property type="match status" value="1"/>
</dbReference>
<feature type="compositionally biased region" description="Basic and acidic residues" evidence="1">
    <location>
        <begin position="332"/>
        <end position="348"/>
    </location>
</feature>
<accession>A0A3N6P7S7</accession>
<evidence type="ECO:0000313" key="3">
    <source>
        <dbReference type="Proteomes" id="UP000269154"/>
    </source>
</evidence>
<dbReference type="Gene3D" id="1.10.260.40">
    <property type="entry name" value="lambda repressor-like DNA-binding domains"/>
    <property type="match status" value="1"/>
</dbReference>
<dbReference type="AlphaFoldDB" id="A0A3N6P7S7"/>
<protein>
    <submittedName>
        <fullName evidence="2">Helix-turn-helix domain-containing protein</fullName>
    </submittedName>
</protein>
<comment type="caution">
    <text evidence="2">The sequence shown here is derived from an EMBL/GenBank/DDBJ whole genome shotgun (WGS) entry which is preliminary data.</text>
</comment>
<dbReference type="EMBL" id="RCBY01000121">
    <property type="protein sequence ID" value="RQH35914.1"/>
    <property type="molecule type" value="Genomic_DNA"/>
</dbReference>
<evidence type="ECO:0000313" key="2">
    <source>
        <dbReference type="EMBL" id="RQH35914.1"/>
    </source>
</evidence>
<feature type="compositionally biased region" description="Low complexity" evidence="1">
    <location>
        <begin position="157"/>
        <end position="174"/>
    </location>
</feature>
<feature type="region of interest" description="Disordered" evidence="1">
    <location>
        <begin position="156"/>
        <end position="182"/>
    </location>
</feature>
<dbReference type="GO" id="GO:0003677">
    <property type="term" value="F:DNA binding"/>
    <property type="evidence" value="ECO:0007669"/>
    <property type="project" value="InterPro"/>
</dbReference>
<reference evidence="2 3" key="1">
    <citation type="journal article" date="2018" name="ACS Chem. Biol.">
        <title>Ketoreductase domain dysfunction expands chemodiversity: malyngamide biosynthesis in the cyanobacterium Okeania hirsuta.</title>
        <authorList>
            <person name="Moss N.A."/>
            <person name="Leao T."/>
            <person name="Rankin M."/>
            <person name="McCullough T.M."/>
            <person name="Qu P."/>
            <person name="Korobeynikov A."/>
            <person name="Smith J.L."/>
            <person name="Gerwick L."/>
            <person name="Gerwick W.H."/>
        </authorList>
    </citation>
    <scope>NUCLEOTIDE SEQUENCE [LARGE SCALE GENOMIC DNA]</scope>
    <source>
        <strain evidence="2 3">PAB10Feb10-1</strain>
    </source>
</reference>
<dbReference type="Proteomes" id="UP000269154">
    <property type="component" value="Unassembled WGS sequence"/>
</dbReference>
<name>A0A3N6P7S7_9CYAN</name>
<feature type="compositionally biased region" description="Polar residues" evidence="1">
    <location>
        <begin position="349"/>
        <end position="358"/>
    </location>
</feature>
<gene>
    <name evidence="2" type="ORF">D5R40_19560</name>
</gene>
<proteinExistence type="predicted"/>
<keyword evidence="3" id="KW-1185">Reference proteome</keyword>
<dbReference type="PANTHER" id="PTHR34475">
    <property type="match status" value="1"/>
</dbReference>
<dbReference type="InterPro" id="IPR010982">
    <property type="entry name" value="Lambda_DNA-bd_dom_sf"/>
</dbReference>
<dbReference type="PANTHER" id="PTHR34475:SF1">
    <property type="entry name" value="CYTOSKELETON PROTEIN RODZ"/>
    <property type="match status" value="1"/>
</dbReference>
<organism evidence="2 3">
    <name type="scientific">Okeania hirsuta</name>
    <dbReference type="NCBI Taxonomy" id="1458930"/>
    <lineage>
        <taxon>Bacteria</taxon>
        <taxon>Bacillati</taxon>
        <taxon>Cyanobacteriota</taxon>
        <taxon>Cyanophyceae</taxon>
        <taxon>Oscillatoriophycideae</taxon>
        <taxon>Oscillatoriales</taxon>
        <taxon>Microcoleaceae</taxon>
        <taxon>Okeania</taxon>
    </lineage>
</organism>
<sequence length="375" mass="41775">MELKPTSGYSFSGHIPIEICQDDWRSLLSNIETETYTSQVYSVMLTDIKTSLEEAVAQNQAQIKVLGLEAIKLSLKNLTRTLIPEEKTSSADPIDSHSYHTNEQKKSINYQQMNQEQLIQSHQNQPQTHMSTNLTTTVESDITTESTLVSIDSHNMETNLSENNQNSSEELPLENNRRKRRKKLTKAEKAALLVQERNTYLQQLGEKLQKARKMRCLSMKQIHKQTFVPLHYLEAIEKGQTDELPEDIYLRGFIFRIGNALGFDGVALAEALPMFDPLQSLIPSWSNSNKDIGLGIGPIHLYIGYTALMAGAVGGLNWMSQQPSPGANLTPDKLDTPDSVAHSDKHLETTQTPGLKSTKGSVVVGSDVAPPETMI</sequence>
<dbReference type="InterPro" id="IPR050400">
    <property type="entry name" value="Bact_Cytoskel_RodZ"/>
</dbReference>
<evidence type="ECO:0000256" key="1">
    <source>
        <dbReference type="SAM" id="MobiDB-lite"/>
    </source>
</evidence>